<name>A0A2D2C119_9RHOB</name>
<organism evidence="2 3">
    <name type="scientific">Paracoccus yeei</name>
    <dbReference type="NCBI Taxonomy" id="147645"/>
    <lineage>
        <taxon>Bacteria</taxon>
        <taxon>Pseudomonadati</taxon>
        <taxon>Pseudomonadota</taxon>
        <taxon>Alphaproteobacteria</taxon>
        <taxon>Rhodobacterales</taxon>
        <taxon>Paracoccaceae</taxon>
        <taxon>Paracoccus</taxon>
    </lineage>
</organism>
<evidence type="ECO:0000313" key="2">
    <source>
        <dbReference type="EMBL" id="ATQ56196.1"/>
    </source>
</evidence>
<sequence length="547" mass="60050">MGGILVTTKAKAPATQRNRKTAPPARMEYMGHDRVGIIHMRRAVTRDIKHDVLAAADRAFALAFDFMQNSGWISGAADQIISDMIGTELKLNARPDLSRLGYSDAERAAWCRLVENDWRRWSWTPRECDIEGRATVQEMLDGAARYYLAGGEALAVLDYMTPAVRQRYGIRSGVKARLVSPHRLSRYTSLVEGWDQGIYHDENGRPTHYRFRVVEGGLELDLDLPVMAGAIQRIIHTMDRGTTPNSPRGISPMTPAFKVIAQSDQLADATLTTALLQTAFAATITSPEPSDTAFQALQAVAEMEGDEGFEGAQDLAADLLAVWQQRIESLKSKRLSIGGDASQVNHLGPGEKLELHTAQAGGAHYEAFQRNLLREVARCLGVTVESLTMDHSSASYSSSRMAVASVWPTVVRRRERIVAPVAQGIYEAWLDEAIAEGRIPFKGGYRAFAANRDLVVDAEWRGPARPSADPYKDALAEKVRLESGTMTLQEVWAERGLDWEEGLDQIGREQDRFEEIGVRSPFGRSTGGGAGPMGAATEGTRDPANAN</sequence>
<evidence type="ECO:0000313" key="3">
    <source>
        <dbReference type="Proteomes" id="UP000229314"/>
    </source>
</evidence>
<accession>A0A2D2C119</accession>
<dbReference type="Pfam" id="PF05136">
    <property type="entry name" value="Phage_portal_2"/>
    <property type="match status" value="1"/>
</dbReference>
<dbReference type="EMBL" id="CP024422">
    <property type="protein sequence ID" value="ATQ56196.1"/>
    <property type="molecule type" value="Genomic_DNA"/>
</dbReference>
<evidence type="ECO:0000256" key="1">
    <source>
        <dbReference type="SAM" id="MobiDB-lite"/>
    </source>
</evidence>
<reference evidence="2 3" key="1">
    <citation type="submission" date="2017-10" db="EMBL/GenBank/DDBJ databases">
        <title>Complete genome sequence of Paracoccus yeei TT13 isolated from human skin.</title>
        <authorList>
            <person name="Lee K."/>
            <person name="Lim J.Y."/>
            <person name="Hwang I."/>
        </authorList>
    </citation>
    <scope>NUCLEOTIDE SEQUENCE [LARGE SCALE GENOMIC DNA]</scope>
    <source>
        <strain evidence="2 3">TT13</strain>
    </source>
</reference>
<dbReference type="AlphaFoldDB" id="A0A2D2C119"/>
<proteinExistence type="predicted"/>
<gene>
    <name evidence="2" type="ORF">PYTT13_10505</name>
</gene>
<feature type="region of interest" description="Disordered" evidence="1">
    <location>
        <begin position="1"/>
        <end position="21"/>
    </location>
</feature>
<dbReference type="GO" id="GO:0005198">
    <property type="term" value="F:structural molecule activity"/>
    <property type="evidence" value="ECO:0007669"/>
    <property type="project" value="InterPro"/>
</dbReference>
<dbReference type="Proteomes" id="UP000229314">
    <property type="component" value="Chromosome"/>
</dbReference>
<feature type="region of interest" description="Disordered" evidence="1">
    <location>
        <begin position="514"/>
        <end position="547"/>
    </location>
</feature>
<dbReference type="GO" id="GO:0019068">
    <property type="term" value="P:virion assembly"/>
    <property type="evidence" value="ECO:0007669"/>
    <property type="project" value="InterPro"/>
</dbReference>
<protein>
    <submittedName>
        <fullName evidence="2">Phage portal protein</fullName>
    </submittedName>
</protein>
<dbReference type="InterPro" id="IPR006429">
    <property type="entry name" value="Phage_lambda_portal"/>
</dbReference>